<dbReference type="AlphaFoldDB" id="A0A9Q3GMQ4"/>
<dbReference type="Proteomes" id="UP000765509">
    <property type="component" value="Unassembled WGS sequence"/>
</dbReference>
<organism evidence="1 2">
    <name type="scientific">Austropuccinia psidii MF-1</name>
    <dbReference type="NCBI Taxonomy" id="1389203"/>
    <lineage>
        <taxon>Eukaryota</taxon>
        <taxon>Fungi</taxon>
        <taxon>Dikarya</taxon>
        <taxon>Basidiomycota</taxon>
        <taxon>Pucciniomycotina</taxon>
        <taxon>Pucciniomycetes</taxon>
        <taxon>Pucciniales</taxon>
        <taxon>Sphaerophragmiaceae</taxon>
        <taxon>Austropuccinia</taxon>
    </lineage>
</organism>
<evidence type="ECO:0000313" key="1">
    <source>
        <dbReference type="EMBL" id="MBW0472407.1"/>
    </source>
</evidence>
<keyword evidence="2" id="KW-1185">Reference proteome</keyword>
<gene>
    <name evidence="1" type="ORF">O181_012122</name>
</gene>
<accession>A0A9Q3GMQ4</accession>
<comment type="caution">
    <text evidence="1">The sequence shown here is derived from an EMBL/GenBank/DDBJ whole genome shotgun (WGS) entry which is preliminary data.</text>
</comment>
<dbReference type="EMBL" id="AVOT02003078">
    <property type="protein sequence ID" value="MBW0472407.1"/>
    <property type="molecule type" value="Genomic_DNA"/>
</dbReference>
<protein>
    <submittedName>
        <fullName evidence="1">Uncharacterized protein</fullName>
    </submittedName>
</protein>
<sequence length="156" mass="17463">MLQILERNGEKVADLTKIPHPKRACTLSCHAQTVCTIKLKQGVDNILVNAPDDVMLYKEDESFPYGMIKNIYIFCGPNRQPVTGILLKMITDLHPQTRYLSGTIGNLLHLFRVVVGSIKEAQQIMIPPTYVVSLAAYLNCENLFFSLAPKSLFLSP</sequence>
<name>A0A9Q3GMQ4_9BASI</name>
<proteinExistence type="predicted"/>
<reference evidence="1" key="1">
    <citation type="submission" date="2021-03" db="EMBL/GenBank/DDBJ databases">
        <title>Draft genome sequence of rust myrtle Austropuccinia psidii MF-1, a brazilian biotype.</title>
        <authorList>
            <person name="Quecine M.C."/>
            <person name="Pachon D.M.R."/>
            <person name="Bonatelli M.L."/>
            <person name="Correr F.H."/>
            <person name="Franceschini L.M."/>
            <person name="Leite T.F."/>
            <person name="Margarido G.R.A."/>
            <person name="Almeida C.A."/>
            <person name="Ferrarezi J.A."/>
            <person name="Labate C.A."/>
        </authorList>
    </citation>
    <scope>NUCLEOTIDE SEQUENCE</scope>
    <source>
        <strain evidence="1">MF-1</strain>
    </source>
</reference>
<evidence type="ECO:0000313" key="2">
    <source>
        <dbReference type="Proteomes" id="UP000765509"/>
    </source>
</evidence>